<dbReference type="Gene3D" id="1.25.50.20">
    <property type="match status" value="1"/>
</dbReference>
<dbReference type="InterPro" id="IPR001930">
    <property type="entry name" value="Peptidase_M1"/>
</dbReference>
<evidence type="ECO:0000256" key="7">
    <source>
        <dbReference type="ARBA" id="ARBA00022833"/>
    </source>
</evidence>
<reference evidence="17" key="1">
    <citation type="submission" date="2007-03" db="EMBL/GenBank/DDBJ databases">
        <title>Annotation of Culex pipiens quinquefasciatus.</title>
        <authorList>
            <consortium name="The Broad Institute Genome Sequencing Platform"/>
            <person name="Atkinson P.W."/>
            <person name="Hemingway J."/>
            <person name="Christensen B.M."/>
            <person name="Higgs S."/>
            <person name="Kodira C."/>
            <person name="Hannick L."/>
            <person name="Megy K."/>
            <person name="O'Leary S."/>
            <person name="Pearson M."/>
            <person name="Haas B.J."/>
            <person name="Mauceli E."/>
            <person name="Wortman J.R."/>
            <person name="Lee N.H."/>
            <person name="Guigo R."/>
            <person name="Stanke M."/>
            <person name="Alvarado L."/>
            <person name="Amedeo P."/>
            <person name="Antoine C.H."/>
            <person name="Arensburger P."/>
            <person name="Bidwell S.L."/>
            <person name="Crawford M."/>
            <person name="Camaro F."/>
            <person name="Devon K."/>
            <person name="Engels R."/>
            <person name="Hammond M."/>
            <person name="Howarth C."/>
            <person name="Koehrsen M."/>
            <person name="Lawson D."/>
            <person name="Montgomery P."/>
            <person name="Nene V."/>
            <person name="Nusbaum C."/>
            <person name="Puiu D."/>
            <person name="Romero-Severson J."/>
            <person name="Severson D.W."/>
            <person name="Shumway M."/>
            <person name="Sisk P."/>
            <person name="Stolte C."/>
            <person name="Zeng Q."/>
            <person name="Eisenstadt E."/>
            <person name="Fraser-Liggett C."/>
            <person name="Strausberg R."/>
            <person name="Galagan J."/>
            <person name="Birren B."/>
            <person name="Collins F.H."/>
        </authorList>
    </citation>
    <scope>NUCLEOTIDE SEQUENCE [LARGE SCALE GENOMIC DNA]</scope>
    <source>
        <strain evidence="17">JHB</strain>
    </source>
</reference>
<dbReference type="InterPro" id="IPR034016">
    <property type="entry name" value="M1_APN-typ"/>
</dbReference>
<reference evidence="18" key="2">
    <citation type="submission" date="2021-02" db="UniProtKB">
        <authorList>
            <consortium name="EnsemblMetazoa"/>
        </authorList>
    </citation>
    <scope>IDENTIFICATION</scope>
    <source>
        <strain evidence="18">JHB</strain>
    </source>
</reference>
<feature type="active site" description="Proton acceptor" evidence="10">
    <location>
        <position position="323"/>
    </location>
</feature>
<feature type="binding site" evidence="11">
    <location>
        <position position="322"/>
    </location>
    <ligand>
        <name>Zn(2+)</name>
        <dbReference type="ChEBI" id="CHEBI:29105"/>
        <note>catalytic</note>
    </ligand>
</feature>
<dbReference type="GO" id="GO:0008270">
    <property type="term" value="F:zinc ion binding"/>
    <property type="evidence" value="ECO:0007669"/>
    <property type="project" value="UniProtKB-UniRule"/>
</dbReference>
<keyword evidence="12 17" id="KW-0031">Aminopeptidase</keyword>
<evidence type="ECO:0000256" key="13">
    <source>
        <dbReference type="SAM" id="SignalP"/>
    </source>
</evidence>
<feature type="binding site" evidence="11">
    <location>
        <position position="326"/>
    </location>
    <ligand>
        <name>Zn(2+)</name>
        <dbReference type="ChEBI" id="CHEBI:29105"/>
        <note>catalytic</note>
    </ligand>
</feature>
<evidence type="ECO:0000259" key="16">
    <source>
        <dbReference type="Pfam" id="PF17900"/>
    </source>
</evidence>
<keyword evidence="3" id="KW-0336">GPI-anchor</keyword>
<keyword evidence="7 11" id="KW-0862">Zinc</keyword>
<evidence type="ECO:0000256" key="1">
    <source>
        <dbReference type="ARBA" id="ARBA00004609"/>
    </source>
</evidence>
<dbReference type="Gene3D" id="2.60.40.1730">
    <property type="entry name" value="tricorn interacting facor f3 domain"/>
    <property type="match status" value="1"/>
</dbReference>
<dbReference type="AlphaFoldDB" id="B0WWD1"/>
<evidence type="ECO:0000313" key="19">
    <source>
        <dbReference type="Proteomes" id="UP000002320"/>
    </source>
</evidence>
<dbReference type="GO" id="GO:0005886">
    <property type="term" value="C:plasma membrane"/>
    <property type="evidence" value="ECO:0007669"/>
    <property type="project" value="UniProtKB-SubCell"/>
</dbReference>
<organism>
    <name type="scientific">Culex quinquefasciatus</name>
    <name type="common">Southern house mosquito</name>
    <name type="synonym">Culex pungens</name>
    <dbReference type="NCBI Taxonomy" id="7176"/>
    <lineage>
        <taxon>Eukaryota</taxon>
        <taxon>Metazoa</taxon>
        <taxon>Ecdysozoa</taxon>
        <taxon>Arthropoda</taxon>
        <taxon>Hexapoda</taxon>
        <taxon>Insecta</taxon>
        <taxon>Pterygota</taxon>
        <taxon>Neoptera</taxon>
        <taxon>Endopterygota</taxon>
        <taxon>Diptera</taxon>
        <taxon>Nematocera</taxon>
        <taxon>Culicoidea</taxon>
        <taxon>Culicidae</taxon>
        <taxon>Culicinae</taxon>
        <taxon>Culicini</taxon>
        <taxon>Culex</taxon>
        <taxon>Culex</taxon>
    </lineage>
</organism>
<dbReference type="Pfam" id="PF11838">
    <property type="entry name" value="ERAP1_C"/>
    <property type="match status" value="1"/>
</dbReference>
<dbReference type="VEuPathDB" id="VectorBase:CQUJHB002845"/>
<comment type="cofactor">
    <cofactor evidence="11 12">
        <name>Zn(2+)</name>
        <dbReference type="ChEBI" id="CHEBI:29105"/>
    </cofactor>
    <text evidence="11 12">Binds 1 zinc ion per subunit.</text>
</comment>
<evidence type="ECO:0000256" key="4">
    <source>
        <dbReference type="ARBA" id="ARBA00022670"/>
    </source>
</evidence>
<keyword evidence="8 12" id="KW-0482">Metalloprotease</keyword>
<accession>B0WWD1</accession>
<proteinExistence type="inferred from homology"/>
<dbReference type="EMBL" id="DS232143">
    <property type="protein sequence ID" value="EDS36023.1"/>
    <property type="molecule type" value="Genomic_DNA"/>
</dbReference>
<feature type="domain" description="Peptidase M1 membrane alanine aminopeptidase" evidence="14">
    <location>
        <begin position="246"/>
        <end position="474"/>
    </location>
</feature>
<dbReference type="GO" id="GO:0005615">
    <property type="term" value="C:extracellular space"/>
    <property type="evidence" value="ECO:0007669"/>
    <property type="project" value="TreeGrafter"/>
</dbReference>
<dbReference type="GO" id="GO:0006508">
    <property type="term" value="P:proteolysis"/>
    <property type="evidence" value="ECO:0007669"/>
    <property type="project" value="UniProtKB-KW"/>
</dbReference>
<dbReference type="KEGG" id="cqu:CpipJ_CPIJ011458"/>
<keyword evidence="4 12" id="KW-0645">Protease</keyword>
<dbReference type="OrthoDB" id="7760546at2759"/>
<dbReference type="InterPro" id="IPR014782">
    <property type="entry name" value="Peptidase_M1_dom"/>
</dbReference>
<evidence type="ECO:0000259" key="15">
    <source>
        <dbReference type="Pfam" id="PF11838"/>
    </source>
</evidence>
<evidence type="ECO:0000256" key="12">
    <source>
        <dbReference type="RuleBase" id="RU364040"/>
    </source>
</evidence>
<dbReference type="InterPro" id="IPR027268">
    <property type="entry name" value="Peptidase_M4/M1_CTD_sf"/>
</dbReference>
<name>B0WWD1_CULQU</name>
<dbReference type="GO" id="GO:0042277">
    <property type="term" value="F:peptide binding"/>
    <property type="evidence" value="ECO:0007669"/>
    <property type="project" value="TreeGrafter"/>
</dbReference>
<gene>
    <name evidence="18" type="primary">6044153</name>
    <name evidence="17" type="ORF">CpipJ_CPIJ011458</name>
</gene>
<dbReference type="GO" id="GO:0005737">
    <property type="term" value="C:cytoplasm"/>
    <property type="evidence" value="ECO:0007669"/>
    <property type="project" value="TreeGrafter"/>
</dbReference>
<dbReference type="Pfam" id="PF01433">
    <property type="entry name" value="Peptidase_M1"/>
    <property type="match status" value="1"/>
</dbReference>
<comment type="similarity">
    <text evidence="2 12">Belongs to the peptidase M1 family.</text>
</comment>
<dbReference type="SUPFAM" id="SSF55486">
    <property type="entry name" value="Metalloproteases ('zincins'), catalytic domain"/>
    <property type="match status" value="1"/>
</dbReference>
<dbReference type="VEuPathDB" id="VectorBase:CPIJ011458"/>
<keyword evidence="3" id="KW-0325">Glycoprotein</keyword>
<dbReference type="Pfam" id="PF17900">
    <property type="entry name" value="Peptidase_M1_N"/>
    <property type="match status" value="1"/>
</dbReference>
<dbReference type="GO" id="GO:0098552">
    <property type="term" value="C:side of membrane"/>
    <property type="evidence" value="ECO:0007669"/>
    <property type="project" value="UniProtKB-KW"/>
</dbReference>
<dbReference type="PANTHER" id="PTHR11533:SF290">
    <property type="entry name" value="AMINOPEPTIDASE"/>
    <property type="match status" value="1"/>
</dbReference>
<dbReference type="PRINTS" id="PR00756">
    <property type="entry name" value="ALADIPTASE"/>
</dbReference>
<feature type="signal peptide" evidence="13">
    <location>
        <begin position="1"/>
        <end position="21"/>
    </location>
</feature>
<evidence type="ECO:0000259" key="14">
    <source>
        <dbReference type="Pfam" id="PF01433"/>
    </source>
</evidence>
<dbReference type="GO" id="GO:0043171">
    <property type="term" value="P:peptide catabolic process"/>
    <property type="evidence" value="ECO:0007669"/>
    <property type="project" value="TreeGrafter"/>
</dbReference>
<dbReference type="eggNOG" id="KOG1046">
    <property type="taxonomic scope" value="Eukaryota"/>
</dbReference>
<feature type="chain" id="PRO_5011408824" description="Aminopeptidase" evidence="13">
    <location>
        <begin position="22"/>
        <end position="897"/>
    </location>
</feature>
<evidence type="ECO:0000256" key="2">
    <source>
        <dbReference type="ARBA" id="ARBA00010136"/>
    </source>
</evidence>
<dbReference type="EnsemblMetazoa" id="CPIJ011458-RA">
    <property type="protein sequence ID" value="CPIJ011458-PA"/>
    <property type="gene ID" value="CPIJ011458"/>
</dbReference>
<evidence type="ECO:0000313" key="17">
    <source>
        <dbReference type="EMBL" id="EDS36023.1"/>
    </source>
</evidence>
<keyword evidence="3" id="KW-0472">Membrane</keyword>
<dbReference type="CDD" id="cd09601">
    <property type="entry name" value="M1_APN-Q_like"/>
    <property type="match status" value="1"/>
</dbReference>
<dbReference type="GO" id="GO:0070006">
    <property type="term" value="F:metalloaminopeptidase activity"/>
    <property type="evidence" value="ECO:0007669"/>
    <property type="project" value="TreeGrafter"/>
</dbReference>
<keyword evidence="19" id="KW-1185">Reference proteome</keyword>
<dbReference type="EC" id="3.4.11.-" evidence="12"/>
<dbReference type="Gene3D" id="1.10.390.10">
    <property type="entry name" value="Neutral Protease Domain 2"/>
    <property type="match status" value="1"/>
</dbReference>
<dbReference type="InterPro" id="IPR050344">
    <property type="entry name" value="Peptidase_M1_aminopeptidases"/>
</dbReference>
<evidence type="ECO:0000256" key="10">
    <source>
        <dbReference type="PIRSR" id="PIRSR634016-1"/>
    </source>
</evidence>
<feature type="domain" description="Aminopeptidase N-like N-terminal" evidence="16">
    <location>
        <begin position="32"/>
        <end position="215"/>
    </location>
</feature>
<dbReference type="InParanoid" id="B0WWD1"/>
<evidence type="ECO:0000313" key="18">
    <source>
        <dbReference type="EnsemblMetazoa" id="CPIJ011458-PA"/>
    </source>
</evidence>
<protein>
    <recommendedName>
        <fullName evidence="12">Aminopeptidase</fullName>
        <ecNumber evidence="12">3.4.11.-</ecNumber>
    </recommendedName>
</protein>
<evidence type="ECO:0000256" key="9">
    <source>
        <dbReference type="ARBA" id="ARBA00023288"/>
    </source>
</evidence>
<sequence length="897" mass="103506">MVNSSAIAIALAAAIIAAANGNKFRLPRNVLPSHYDVRLRTEVHQGAKDLRGTVGIAVNVVEPTGKIVLHSLGIEVRNVSLSDLDGNDLGVLRVNRDESHQQLVLTRDDILEIGSYLIRIEFVAGNCVGCVVKQYEEVGGVERNFLTTQFEPTYARSAFPCFDEPGMKATFSLEVVHHKSRSVDSNMPLIGTAKPLEGDFVVSQFERTPKMSTYLLAFTVTEGYSSSGSGNHTTKARGSELSKTLYLLEVATEILGALDQHTGLPYQDYMPKLTHLEVPIPSNWWRAKENWGLVVYCEDSLLHDPTKNDLDHQMITLQTISHEMAHMWFGNLVTHEWWDYVWLKEGFATLYTYYALHLARPSEHWMEWFNLEAIPKGMKQRYHGPDAITRECKTPWDIRDNYRPAIFERAASVLNMFRQIVGDSSWQQVMRNFLKNHQLDAVVPNDLYQELEKVTKGSNLLPRNTSIEQIMNTWTANSGLPVLKVERNYNDSTITVTQQLLNRGKSQQWIIPYNYAQESDANFDEWILFSKRHFGLYRINYDERNWKLLAQALRSNISSLPRENRAQLLADALHFYHQDQLDKTVLFDLLTFLPNETESLVWYAALPVINSFKQDLRTFKYQDNFKTFLNYLTSRFYANIQQTPPTSLYDEAVRKAVTFLACQAGNPDCLATSYNTFQERFLANSTDLPPDDTVTVFCFGAQQASDAEFQWLLGQQRRSTNDERRQSQLMRSLLCTKQPARLRTVIERINQEREYYAELGEGLKTELGEEQFWVLVELLRDASFTDRLSVRVIWRIMGTMINRKLSREAEKAKDELVEKFRSNPQEDRSRQHQRQAVHLGDLLLGVDLLVLERPHQLHAVEHLFELVPRYAQRLEQCDVDLTKERENREDKCLESYY</sequence>
<evidence type="ECO:0000256" key="11">
    <source>
        <dbReference type="PIRSR" id="PIRSR634016-3"/>
    </source>
</evidence>
<comment type="subcellular location">
    <subcellularLocation>
        <location evidence="1">Cell membrane</location>
        <topology evidence="1">Lipid-anchor</topology>
        <topology evidence="1">GPI-anchor</topology>
    </subcellularLocation>
</comment>
<feature type="domain" description="ERAP1-like C-terminal" evidence="15">
    <location>
        <begin position="526"/>
        <end position="822"/>
    </location>
</feature>
<dbReference type="PANTHER" id="PTHR11533">
    <property type="entry name" value="PROTEASE M1 ZINC METALLOPROTEASE"/>
    <property type="match status" value="1"/>
</dbReference>
<dbReference type="Gene3D" id="2.60.40.1910">
    <property type="match status" value="1"/>
</dbReference>
<dbReference type="OMA" id="YDSRNWK"/>
<keyword evidence="6 12" id="KW-0378">Hydrolase</keyword>
<evidence type="ECO:0000256" key="6">
    <source>
        <dbReference type="ARBA" id="ARBA00022801"/>
    </source>
</evidence>
<keyword evidence="5 11" id="KW-0479">Metal-binding</keyword>
<evidence type="ECO:0000256" key="8">
    <source>
        <dbReference type="ARBA" id="ARBA00023049"/>
    </source>
</evidence>
<dbReference type="STRING" id="7176.B0WWD1"/>
<dbReference type="InterPro" id="IPR042097">
    <property type="entry name" value="Aminopeptidase_N-like_N_sf"/>
</dbReference>
<dbReference type="SUPFAM" id="SSF63737">
    <property type="entry name" value="Leukotriene A4 hydrolase N-terminal domain"/>
    <property type="match status" value="1"/>
</dbReference>
<keyword evidence="9" id="KW-0449">Lipoprotein</keyword>
<evidence type="ECO:0000256" key="5">
    <source>
        <dbReference type="ARBA" id="ARBA00022723"/>
    </source>
</evidence>
<keyword evidence="13" id="KW-0732">Signal</keyword>
<dbReference type="Proteomes" id="UP000002320">
    <property type="component" value="Unassembled WGS sequence"/>
</dbReference>
<feature type="binding site" evidence="11">
    <location>
        <position position="345"/>
    </location>
    <ligand>
        <name>Zn(2+)</name>
        <dbReference type="ChEBI" id="CHEBI:29105"/>
        <note>catalytic</note>
    </ligand>
</feature>
<dbReference type="HOGENOM" id="CLU_003705_2_0_1"/>
<dbReference type="InterPro" id="IPR045357">
    <property type="entry name" value="Aminopeptidase_N-like_N"/>
</dbReference>
<evidence type="ECO:0000256" key="3">
    <source>
        <dbReference type="ARBA" id="ARBA00022622"/>
    </source>
</evidence>
<dbReference type="InterPro" id="IPR024571">
    <property type="entry name" value="ERAP1-like_C_dom"/>
</dbReference>